<keyword evidence="6" id="KW-0493">Microtubule</keyword>
<evidence type="ECO:0000256" key="9">
    <source>
        <dbReference type="ARBA" id="ARBA00023054"/>
    </source>
</evidence>
<dbReference type="InterPro" id="IPR036872">
    <property type="entry name" value="CH_dom_sf"/>
</dbReference>
<dbReference type="STRING" id="10228.B3S1U0"/>
<evidence type="ECO:0000256" key="13">
    <source>
        <dbReference type="SAM" id="Coils"/>
    </source>
</evidence>
<dbReference type="Proteomes" id="UP000009022">
    <property type="component" value="Unassembled WGS sequence"/>
</dbReference>
<dbReference type="PhylomeDB" id="B3S1U0"/>
<dbReference type="GO" id="GO:0030705">
    <property type="term" value="P:cytoskeleton-dependent intracellular transport"/>
    <property type="evidence" value="ECO:0000318"/>
    <property type="project" value="GO_Central"/>
</dbReference>
<keyword evidence="10" id="KW-0206">Cytoskeleton</keyword>
<dbReference type="HOGENOM" id="CLU_011214_1_0_1"/>
<keyword evidence="7" id="KW-0653">Protein transport</keyword>
<dbReference type="Gene3D" id="1.10.418.10">
    <property type="entry name" value="Calponin-like domain"/>
    <property type="match status" value="2"/>
</dbReference>
<feature type="domain" description="Hook C-terminal" evidence="14">
    <location>
        <begin position="195"/>
        <end position="657"/>
    </location>
</feature>
<comment type="function">
    <text evidence="11">Acts as an adapter protein linking the dynein motor complex to various cargos and converts dynein from a non-processive to a highly processive motor in the presence of dynactin. Facilitates the interaction between dynein and dynactin and activates dynein processivity (the ability to move along a microtubule for a long distance without falling off the track). Predominantly recruits 2 dyneins, which increases both the force and speed of the microtubule motor. Component of the FTS/Hook/FHIP complex (FHF complex). The FHF complex may function to promote vesicle trafficking and/or fusion via the homotypic vesicular protein sorting complex (the HOPS complex). May regulate clearance of endocytosed receptors such as MSR1. Participates in defining the architecture and localization of the Golgi complex. FHF complex promotes the distribution of AP-4 complex to the perinuclear area of the cell.</text>
</comment>
<evidence type="ECO:0000256" key="11">
    <source>
        <dbReference type="ARBA" id="ARBA00059999"/>
    </source>
</evidence>
<evidence type="ECO:0000256" key="7">
    <source>
        <dbReference type="ARBA" id="ARBA00022927"/>
    </source>
</evidence>
<feature type="coiled-coil region" evidence="13">
    <location>
        <begin position="168"/>
        <end position="526"/>
    </location>
</feature>
<dbReference type="GO" id="GO:0008017">
    <property type="term" value="F:microtubule binding"/>
    <property type="evidence" value="ECO:0000318"/>
    <property type="project" value="GO_Central"/>
</dbReference>
<dbReference type="FunCoup" id="B3S1U0">
    <property type="interactions" value="1319"/>
</dbReference>
<organism evidence="16 17">
    <name type="scientific">Trichoplax adhaerens</name>
    <name type="common">Trichoplax reptans</name>
    <dbReference type="NCBI Taxonomy" id="10228"/>
    <lineage>
        <taxon>Eukaryota</taxon>
        <taxon>Metazoa</taxon>
        <taxon>Placozoa</taxon>
        <taxon>Uniplacotomia</taxon>
        <taxon>Trichoplacea</taxon>
        <taxon>Trichoplacidae</taxon>
        <taxon>Trichoplax</taxon>
    </lineage>
</organism>
<evidence type="ECO:0000256" key="3">
    <source>
        <dbReference type="ARBA" id="ARBA00006946"/>
    </source>
</evidence>
<evidence type="ECO:0000256" key="6">
    <source>
        <dbReference type="ARBA" id="ARBA00022701"/>
    </source>
</evidence>
<feature type="domain" description="HOOK N-terminal" evidence="15">
    <location>
        <begin position="36"/>
        <end position="158"/>
    </location>
</feature>
<dbReference type="KEGG" id="tad:TRIADDRAFT_57883"/>
<dbReference type="OMA" id="WRAKANQ"/>
<dbReference type="FunFam" id="1.10.418.10:FF:000215">
    <property type="entry name" value="Protein Hook homolog 3"/>
    <property type="match status" value="1"/>
</dbReference>
<dbReference type="RefSeq" id="XP_002114260.1">
    <property type="nucleotide sequence ID" value="XM_002114224.1"/>
</dbReference>
<keyword evidence="17" id="KW-1185">Reference proteome</keyword>
<keyword evidence="8" id="KW-0333">Golgi apparatus</keyword>
<dbReference type="SUPFAM" id="SSF116907">
    <property type="entry name" value="Hook domain"/>
    <property type="match status" value="1"/>
</dbReference>
<dbReference type="Pfam" id="PF05622">
    <property type="entry name" value="HOOK"/>
    <property type="match status" value="1"/>
</dbReference>
<dbReference type="InterPro" id="IPR043936">
    <property type="entry name" value="HOOK_N"/>
</dbReference>
<feature type="coiled-coil region" evidence="13">
    <location>
        <begin position="555"/>
        <end position="620"/>
    </location>
</feature>
<evidence type="ECO:0000259" key="15">
    <source>
        <dbReference type="Pfam" id="PF19047"/>
    </source>
</evidence>
<dbReference type="GO" id="GO:0005794">
    <property type="term" value="C:Golgi apparatus"/>
    <property type="evidence" value="ECO:0007669"/>
    <property type="project" value="UniProtKB-SubCell"/>
</dbReference>
<gene>
    <name evidence="16" type="ORF">TRIADDRAFT_57883</name>
</gene>
<dbReference type="Pfam" id="PF19047">
    <property type="entry name" value="HOOK_N"/>
    <property type="match status" value="1"/>
</dbReference>
<evidence type="ECO:0000256" key="10">
    <source>
        <dbReference type="ARBA" id="ARBA00023212"/>
    </source>
</evidence>
<sequence>MASSVILGILNGRWLSLSFLFRSDGSLQKWYAAATVERIGTFDGINGPHQTVQDLMDGVAMAECLSKIASAVFSGEWLSRIKRDANHWRLKTLKQDLSNLSLPNVEKIAINCDEEELGKMLQLILGCAFFCNNREGYIKVIMELEQSVQEVIMTAIQELMTPTSQNDQSIEEERVERLEQEIHDLAVDKKELTNKCRDLENQVANLQEELTSNKELLDRYNNVESIINDPTTDIGFKFQNLHNKIELLQKQNLSLESERDEITTREERQEKILIELRQERLLLSKRAEEAQELRDKVDELSHTADKLAQSEAQLTNYKKKLDDAAGQRDQIKKLEDRIAGFVRDNAELKAKLEQQNSQTKFHNEYYSEKISQLKKDIEECKKIEEEAKVDLYGSREKCNKLEFENKKLIDEMKSLREINAHLSARKISGVVSLDDALGQALADNDSDAREKMIQLQTENESLRKRAEEAEKKLFIRENEHLIEKHNTQIVQQKEDDKDKIELKQAIENMQSKVDEQSSLLMKREREIQVQQENGNKNADIIKSMQTELASRDADIGRLKDQLTNNENDMIRLEDKYKKFLDKAKQLQALQSQIQEKEYRVRDLERQIENLKTIHEREMKLVTTAWYELGLEVHKKTMNDRLASSGGDSFLARQRQGFKRH</sequence>
<keyword evidence="5" id="KW-0963">Cytoplasm</keyword>
<dbReference type="GO" id="GO:0051959">
    <property type="term" value="F:dynein light intermediate chain binding"/>
    <property type="evidence" value="ECO:0000318"/>
    <property type="project" value="GO_Central"/>
</dbReference>
<evidence type="ECO:0000313" key="16">
    <source>
        <dbReference type="EMBL" id="EDV23350.1"/>
    </source>
</evidence>
<evidence type="ECO:0000256" key="1">
    <source>
        <dbReference type="ARBA" id="ARBA00004245"/>
    </source>
</evidence>
<evidence type="ECO:0000256" key="8">
    <source>
        <dbReference type="ARBA" id="ARBA00023034"/>
    </source>
</evidence>
<dbReference type="InterPro" id="IPR008636">
    <property type="entry name" value="Hook_C"/>
</dbReference>
<name>B3S1U0_TRIAD</name>
<evidence type="ECO:0000313" key="17">
    <source>
        <dbReference type="Proteomes" id="UP000009022"/>
    </source>
</evidence>
<dbReference type="CTD" id="6755158"/>
<dbReference type="eggNOG" id="ENOG502QQM8">
    <property type="taxonomic scope" value="Eukaryota"/>
</dbReference>
<proteinExistence type="inferred from homology"/>
<keyword evidence="4" id="KW-0813">Transport</keyword>
<protein>
    <recommendedName>
        <fullName evidence="12">Protein Hook homolog 3</fullName>
    </recommendedName>
</protein>
<dbReference type="InParanoid" id="B3S1U0"/>
<dbReference type="AlphaFoldDB" id="B3S1U0"/>
<comment type="similarity">
    <text evidence="3">Belongs to the hook family.</text>
</comment>
<dbReference type="PANTHER" id="PTHR18947">
    <property type="entry name" value="HOOK PROTEINS"/>
    <property type="match status" value="1"/>
</dbReference>
<dbReference type="GO" id="GO:0031122">
    <property type="term" value="P:cytoplasmic microtubule organization"/>
    <property type="evidence" value="ECO:0000318"/>
    <property type="project" value="GO_Central"/>
</dbReference>
<evidence type="ECO:0000256" key="2">
    <source>
        <dbReference type="ARBA" id="ARBA00004555"/>
    </source>
</evidence>
<evidence type="ECO:0000256" key="4">
    <source>
        <dbReference type="ARBA" id="ARBA00022448"/>
    </source>
</evidence>
<dbReference type="GO" id="GO:0015031">
    <property type="term" value="P:protein transport"/>
    <property type="evidence" value="ECO:0007669"/>
    <property type="project" value="UniProtKB-KW"/>
</dbReference>
<evidence type="ECO:0000259" key="14">
    <source>
        <dbReference type="Pfam" id="PF05622"/>
    </source>
</evidence>
<keyword evidence="9 13" id="KW-0175">Coiled coil</keyword>
<dbReference type="GO" id="GO:0005813">
    <property type="term" value="C:centrosome"/>
    <property type="evidence" value="ECO:0000318"/>
    <property type="project" value="GO_Central"/>
</dbReference>
<evidence type="ECO:0000256" key="12">
    <source>
        <dbReference type="ARBA" id="ARBA00069408"/>
    </source>
</evidence>
<dbReference type="PANTHER" id="PTHR18947:SF39">
    <property type="entry name" value="PROTEIN HOOK"/>
    <property type="match status" value="1"/>
</dbReference>
<evidence type="ECO:0000256" key="5">
    <source>
        <dbReference type="ARBA" id="ARBA00022490"/>
    </source>
</evidence>
<dbReference type="GeneID" id="6755158"/>
<dbReference type="GO" id="GO:0005874">
    <property type="term" value="C:microtubule"/>
    <property type="evidence" value="ECO:0007669"/>
    <property type="project" value="UniProtKB-KW"/>
</dbReference>
<reference evidence="16 17" key="1">
    <citation type="journal article" date="2008" name="Nature">
        <title>The Trichoplax genome and the nature of placozoans.</title>
        <authorList>
            <person name="Srivastava M."/>
            <person name="Begovic E."/>
            <person name="Chapman J."/>
            <person name="Putnam N.H."/>
            <person name="Hellsten U."/>
            <person name="Kawashima T."/>
            <person name="Kuo A."/>
            <person name="Mitros T."/>
            <person name="Salamov A."/>
            <person name="Carpenter M.L."/>
            <person name="Signorovitch A.Y."/>
            <person name="Moreno M.A."/>
            <person name="Kamm K."/>
            <person name="Grimwood J."/>
            <person name="Schmutz J."/>
            <person name="Shapiro H."/>
            <person name="Grigoriev I.V."/>
            <person name="Buss L.W."/>
            <person name="Schierwater B."/>
            <person name="Dellaporta S.L."/>
            <person name="Rokhsar D.S."/>
        </authorList>
    </citation>
    <scope>NUCLEOTIDE SEQUENCE [LARGE SCALE GENOMIC DNA]</scope>
    <source>
        <strain evidence="16 17">Grell-BS-1999</strain>
    </source>
</reference>
<dbReference type="GO" id="GO:0005737">
    <property type="term" value="C:cytoplasm"/>
    <property type="evidence" value="ECO:0000318"/>
    <property type="project" value="GO_Central"/>
</dbReference>
<dbReference type="EMBL" id="DS985247">
    <property type="protein sequence ID" value="EDV23350.1"/>
    <property type="molecule type" value="Genomic_DNA"/>
</dbReference>
<accession>B3S1U0</accession>
<dbReference type="OrthoDB" id="49395at2759"/>
<comment type="subcellular location">
    <subcellularLocation>
        <location evidence="1">Cytoplasm</location>
        <location evidence="1">Cytoskeleton</location>
    </subcellularLocation>
    <subcellularLocation>
        <location evidence="2">Golgi apparatus</location>
    </subcellularLocation>
</comment>